<gene>
    <name evidence="1" type="ORF">SAMN05421771_3131</name>
</gene>
<protein>
    <submittedName>
        <fullName evidence="1">Uncharacterized protein</fullName>
    </submittedName>
</protein>
<dbReference type="EMBL" id="FOZL01000001">
    <property type="protein sequence ID" value="SFS17368.1"/>
    <property type="molecule type" value="Genomic_DNA"/>
</dbReference>
<sequence length="80" mass="9060">MEPEQELVTGKTRILRELAASLHDMAQPLTALQCRLEIGQMFGTPASYEEAVLEALRESQRLFTAVTSMREILRQALEQN</sequence>
<dbReference type="RefSeq" id="WP_089840390.1">
    <property type="nucleotide sequence ID" value="NZ_FOZL01000001.1"/>
</dbReference>
<evidence type="ECO:0000313" key="2">
    <source>
        <dbReference type="Proteomes" id="UP000199024"/>
    </source>
</evidence>
<evidence type="ECO:0000313" key="1">
    <source>
        <dbReference type="EMBL" id="SFS17368.1"/>
    </source>
</evidence>
<accession>A0A1I6MP72</accession>
<dbReference type="OrthoDB" id="122859at2"/>
<dbReference type="AlphaFoldDB" id="A0A1I6MP72"/>
<keyword evidence="2" id="KW-1185">Reference proteome</keyword>
<proteinExistence type="predicted"/>
<dbReference type="Proteomes" id="UP000199024">
    <property type="component" value="Unassembled WGS sequence"/>
</dbReference>
<name>A0A1I6MP72_9BACT</name>
<dbReference type="STRING" id="474950.SAMN05421771_3131"/>
<reference evidence="1 2" key="1">
    <citation type="submission" date="2016-10" db="EMBL/GenBank/DDBJ databases">
        <authorList>
            <person name="de Groot N.N."/>
        </authorList>
    </citation>
    <scope>NUCLEOTIDE SEQUENCE [LARGE SCALE GENOMIC DNA]</scope>
    <source>
        <strain evidence="1 2">DSM 21001</strain>
    </source>
</reference>
<organism evidence="1 2">
    <name type="scientific">Granulicella pectinivorans</name>
    <dbReference type="NCBI Taxonomy" id="474950"/>
    <lineage>
        <taxon>Bacteria</taxon>
        <taxon>Pseudomonadati</taxon>
        <taxon>Acidobacteriota</taxon>
        <taxon>Terriglobia</taxon>
        <taxon>Terriglobales</taxon>
        <taxon>Acidobacteriaceae</taxon>
        <taxon>Granulicella</taxon>
    </lineage>
</organism>